<organism evidence="1 2">
    <name type="scientific">Plesiocystis pacifica SIR-1</name>
    <dbReference type="NCBI Taxonomy" id="391625"/>
    <lineage>
        <taxon>Bacteria</taxon>
        <taxon>Pseudomonadati</taxon>
        <taxon>Myxococcota</taxon>
        <taxon>Polyangia</taxon>
        <taxon>Nannocystales</taxon>
        <taxon>Nannocystaceae</taxon>
        <taxon>Plesiocystis</taxon>
    </lineage>
</organism>
<keyword evidence="2" id="KW-1185">Reference proteome</keyword>
<protein>
    <submittedName>
        <fullName evidence="1">Uncharacterized protein</fullName>
    </submittedName>
</protein>
<sequence length="156" mass="16198">MIDGRACLVALMVAVCGTGCPSDVSFTTHGAYVLPASDLRVTIDASGVVPGGQDLTLEGSGQVRIEAGAEPQAGAASLAFSCPDAGDPCHQGRAGVAALERMLEDSGLAVASDAELTELNEAIALSRMGPKVEPKLEHIMTIEAWYREQDRARDSD</sequence>
<name>A6FZN4_9BACT</name>
<evidence type="ECO:0000313" key="1">
    <source>
        <dbReference type="EMBL" id="EDM80840.1"/>
    </source>
</evidence>
<dbReference type="STRING" id="391625.PPSIR1_28058"/>
<dbReference type="Proteomes" id="UP000005801">
    <property type="component" value="Unassembled WGS sequence"/>
</dbReference>
<proteinExistence type="predicted"/>
<accession>A6FZN4</accession>
<evidence type="ECO:0000313" key="2">
    <source>
        <dbReference type="Proteomes" id="UP000005801"/>
    </source>
</evidence>
<dbReference type="RefSeq" id="WP_006969933.1">
    <property type="nucleotide sequence ID" value="NZ_ABCS01000007.1"/>
</dbReference>
<comment type="caution">
    <text evidence="1">The sequence shown here is derived from an EMBL/GenBank/DDBJ whole genome shotgun (WGS) entry which is preliminary data.</text>
</comment>
<reference evidence="1 2" key="1">
    <citation type="submission" date="2007-06" db="EMBL/GenBank/DDBJ databases">
        <authorList>
            <person name="Shimkets L."/>
            <person name="Ferriera S."/>
            <person name="Johnson J."/>
            <person name="Kravitz S."/>
            <person name="Beeson K."/>
            <person name="Sutton G."/>
            <person name="Rogers Y.-H."/>
            <person name="Friedman R."/>
            <person name="Frazier M."/>
            <person name="Venter J.C."/>
        </authorList>
    </citation>
    <scope>NUCLEOTIDE SEQUENCE [LARGE SCALE GENOMIC DNA]</scope>
    <source>
        <strain evidence="1 2">SIR-1</strain>
    </source>
</reference>
<dbReference type="EMBL" id="ABCS01000007">
    <property type="protein sequence ID" value="EDM80840.1"/>
    <property type="molecule type" value="Genomic_DNA"/>
</dbReference>
<dbReference type="AlphaFoldDB" id="A6FZN4"/>
<gene>
    <name evidence="1" type="ORF">PPSIR1_28058</name>
</gene>